<comment type="pathway">
    <text evidence="9">Glycolipid biosynthesis; KDO(2)-lipid A biosynthesis; KDO(2)-lipid A from CMP-3-deoxy-D-manno-octulosonate and lipid IV(A): step 3/4.</text>
</comment>
<comment type="similarity">
    <text evidence="9">Belongs to the LpxL/LpxM/LpxP family.</text>
</comment>
<organism evidence="10 11">
    <name type="scientific">Gilvimarinus algae</name>
    <dbReference type="NCBI Taxonomy" id="3058037"/>
    <lineage>
        <taxon>Bacteria</taxon>
        <taxon>Pseudomonadati</taxon>
        <taxon>Pseudomonadota</taxon>
        <taxon>Gammaproteobacteria</taxon>
        <taxon>Cellvibrionales</taxon>
        <taxon>Cellvibrionaceae</taxon>
        <taxon>Gilvimarinus</taxon>
    </lineage>
</organism>
<dbReference type="Proteomes" id="UP001168380">
    <property type="component" value="Unassembled WGS sequence"/>
</dbReference>
<keyword evidence="5 9" id="KW-0448">Lipopolysaccharide biosynthesis</keyword>
<comment type="pathway">
    <text evidence="9">Bacterial outer membrane biogenesis; lipopolysaccharide biosynthesis.</text>
</comment>
<dbReference type="InterPro" id="IPR004960">
    <property type="entry name" value="LipA_acyltrans"/>
</dbReference>
<evidence type="ECO:0000256" key="7">
    <source>
        <dbReference type="ARBA" id="ARBA00023136"/>
    </source>
</evidence>
<comment type="function">
    <text evidence="9">Catalyzes the transfer of an acyl chain from an acyl-[acyl-carrier-protein] (ACP) to a Kdo(2)-lipid IV(A) to form a Kdo(2)-(acyl)-lipid IV(A).</text>
</comment>
<evidence type="ECO:0000256" key="3">
    <source>
        <dbReference type="ARBA" id="ARBA00022679"/>
    </source>
</evidence>
<reference evidence="10" key="1">
    <citation type="submission" date="2023-07" db="EMBL/GenBank/DDBJ databases">
        <title>Gilvimarinus algae sp. nov., isolated from the surface of Kelp.</title>
        <authorList>
            <person name="Sun Y.Y."/>
            <person name="Gong Y."/>
            <person name="Du Z.J."/>
        </authorList>
    </citation>
    <scope>NUCLEOTIDE SEQUENCE</scope>
    <source>
        <strain evidence="10">SDUM040014</strain>
    </source>
</reference>
<keyword evidence="2 9" id="KW-0997">Cell inner membrane</keyword>
<sequence>MNRTHFSLGLLHPRYWFFWLGATAWFLLAQLPFRWQMWLSRRLAPLLFLNKKRIGYARENLKRCFPDMSETERESLLKKNAESMAAAAFETGIGWFWPQWRLRKLHSITGKEHLEEAERDGVGVLLLTTHFSTLDIGSAFLGCNIEFDGLYRPHSNAVYDYLQRKGRESYCKTGLAIPRDSVRTMIARLRKGRAVWYAPDRDLGAKNSVFVNFFGVPTAMITATSKIVALGKARVIPFTQYRRPDGSGYDLIIHPPFADFPSDDEVADTQRIASFMEGEIAKYPEQYFWAQPRFKTRPEGEASFYE</sequence>
<keyword evidence="11" id="KW-1185">Reference proteome</keyword>
<evidence type="ECO:0000313" key="10">
    <source>
        <dbReference type="EMBL" id="MDO3383869.1"/>
    </source>
</evidence>
<dbReference type="RefSeq" id="WP_302714954.1">
    <property type="nucleotide sequence ID" value="NZ_JAULRT010000062.1"/>
</dbReference>
<gene>
    <name evidence="9 10" type="primary">lpxL</name>
    <name evidence="10" type="ORF">QWI16_16925</name>
</gene>
<keyword evidence="8 9" id="KW-0012">Acyltransferase</keyword>
<dbReference type="PANTHER" id="PTHR30606">
    <property type="entry name" value="LIPID A BIOSYNTHESIS LAUROYL ACYLTRANSFERASE"/>
    <property type="match status" value="1"/>
</dbReference>
<accession>A0ABT8TIE4</accession>
<comment type="catalytic activity">
    <reaction evidence="9">
        <text>an alpha-Kdo-(2-&gt;4)-alpha-Kdo-(2-&gt;6)-lipid IVA + a fatty acyl-[ACP] = an alpha-Kdo-(2-&gt;4)-alpha-Kdo-(2-&gt;6)-(acyl)-lipid IVA + holo-[ACP]</text>
        <dbReference type="Rhea" id="RHEA:69396"/>
        <dbReference type="Rhea" id="RHEA-COMP:9685"/>
        <dbReference type="Rhea" id="RHEA-COMP:14125"/>
        <dbReference type="ChEBI" id="CHEBI:64479"/>
        <dbReference type="ChEBI" id="CHEBI:138651"/>
        <dbReference type="ChEBI" id="CHEBI:176429"/>
        <dbReference type="ChEBI" id="CHEBI:176430"/>
        <dbReference type="EC" id="2.3.1.241"/>
    </reaction>
</comment>
<evidence type="ECO:0000256" key="4">
    <source>
        <dbReference type="ARBA" id="ARBA00022692"/>
    </source>
</evidence>
<evidence type="ECO:0000256" key="5">
    <source>
        <dbReference type="ARBA" id="ARBA00022985"/>
    </source>
</evidence>
<keyword evidence="3 9" id="KW-0808">Transferase</keyword>
<keyword evidence="7 9" id="KW-0472">Membrane</keyword>
<name>A0ABT8TIE4_9GAMM</name>
<dbReference type="NCBIfam" id="TIGR02207">
    <property type="entry name" value="lipid_A_htrB"/>
    <property type="match status" value="1"/>
</dbReference>
<dbReference type="PIRSF" id="PIRSF026649">
    <property type="entry name" value="MsbB"/>
    <property type="match status" value="1"/>
</dbReference>
<dbReference type="EMBL" id="JAULRT010000062">
    <property type="protein sequence ID" value="MDO3383869.1"/>
    <property type="molecule type" value="Genomic_DNA"/>
</dbReference>
<evidence type="ECO:0000256" key="2">
    <source>
        <dbReference type="ARBA" id="ARBA00022519"/>
    </source>
</evidence>
<feature type="short sequence motif" description="HXXXXD motif" evidence="9">
    <location>
        <begin position="130"/>
        <end position="135"/>
    </location>
</feature>
<dbReference type="CDD" id="cd07984">
    <property type="entry name" value="LPLAT_LABLAT-like"/>
    <property type="match status" value="1"/>
</dbReference>
<evidence type="ECO:0000256" key="6">
    <source>
        <dbReference type="ARBA" id="ARBA00022989"/>
    </source>
</evidence>
<proteinExistence type="inferred from homology"/>
<comment type="subcellular location">
    <subcellularLocation>
        <location evidence="9">Cell inner membrane</location>
        <topology evidence="9">Single-pass membrane protein</topology>
    </subcellularLocation>
</comment>
<keyword evidence="6 9" id="KW-1133">Transmembrane helix</keyword>
<keyword evidence="4 9" id="KW-0812">Transmembrane</keyword>
<feature type="transmembrane region" description="Helical" evidence="9">
    <location>
        <begin position="15"/>
        <end position="33"/>
    </location>
</feature>
<dbReference type="EC" id="2.3.1.241" evidence="9"/>
<dbReference type="Pfam" id="PF03279">
    <property type="entry name" value="Lip_A_acyltrans"/>
    <property type="match status" value="1"/>
</dbReference>
<comment type="caution">
    <text evidence="10">The sequence shown here is derived from an EMBL/GenBank/DDBJ whole genome shotgun (WGS) entry which is preliminary data.</text>
</comment>
<protein>
    <recommendedName>
        <fullName evidence="9">Lipid A biosynthesis acyltransferase</fullName>
        <ecNumber evidence="9">2.3.1.241</ecNumber>
    </recommendedName>
    <alternativeName>
        <fullName evidence="9">Kdo(2)-lipid IV(A) acyltransferase</fullName>
    </alternativeName>
</protein>
<keyword evidence="1 9" id="KW-1003">Cell membrane</keyword>
<dbReference type="PANTHER" id="PTHR30606:SF9">
    <property type="entry name" value="LIPID A BIOSYNTHESIS LAUROYLTRANSFERASE"/>
    <property type="match status" value="1"/>
</dbReference>
<evidence type="ECO:0000256" key="8">
    <source>
        <dbReference type="ARBA" id="ARBA00023315"/>
    </source>
</evidence>
<dbReference type="InterPro" id="IPR011920">
    <property type="entry name" value="Lipid_A_LpxL_LpxP"/>
</dbReference>
<dbReference type="GO" id="GO:0016746">
    <property type="term" value="F:acyltransferase activity"/>
    <property type="evidence" value="ECO:0007669"/>
    <property type="project" value="UniProtKB-KW"/>
</dbReference>
<dbReference type="HAMAP" id="MF_01942">
    <property type="entry name" value="Lipid_A_LpxL_LpxP"/>
    <property type="match status" value="1"/>
</dbReference>
<evidence type="ECO:0000256" key="1">
    <source>
        <dbReference type="ARBA" id="ARBA00022475"/>
    </source>
</evidence>
<evidence type="ECO:0000313" key="11">
    <source>
        <dbReference type="Proteomes" id="UP001168380"/>
    </source>
</evidence>
<evidence type="ECO:0000256" key="9">
    <source>
        <dbReference type="HAMAP-Rule" id="MF_01942"/>
    </source>
</evidence>